<feature type="transmembrane region" description="Helical" evidence="10">
    <location>
        <begin position="263"/>
        <end position="283"/>
    </location>
</feature>
<evidence type="ECO:0000256" key="9">
    <source>
        <dbReference type="ARBA" id="ARBA00023136"/>
    </source>
</evidence>
<dbReference type="PANTHER" id="PTHR30578:SF0">
    <property type="entry name" value="ION-TRANSLOCATING OXIDOREDUCTASE COMPLEX SUBUNIT D"/>
    <property type="match status" value="1"/>
</dbReference>
<keyword evidence="8 10" id="KW-1133">Transmembrane helix</keyword>
<evidence type="ECO:0000256" key="5">
    <source>
        <dbReference type="ARBA" id="ARBA00022692"/>
    </source>
</evidence>
<keyword evidence="4" id="KW-0288">FMN</keyword>
<evidence type="ECO:0000313" key="12">
    <source>
        <dbReference type="Proteomes" id="UP000605201"/>
    </source>
</evidence>
<proteinExistence type="predicted"/>
<dbReference type="GO" id="GO:0005886">
    <property type="term" value="C:plasma membrane"/>
    <property type="evidence" value="ECO:0007669"/>
    <property type="project" value="TreeGrafter"/>
</dbReference>
<dbReference type="AlphaFoldDB" id="A0A8J6P5D0"/>
<dbReference type="EMBL" id="JACNIG010000333">
    <property type="protein sequence ID" value="MBC8433772.1"/>
    <property type="molecule type" value="Genomic_DNA"/>
</dbReference>
<dbReference type="PANTHER" id="PTHR30578">
    <property type="entry name" value="ELECTRON TRANSPORT COMPLEX PROTEIN RNFD"/>
    <property type="match status" value="1"/>
</dbReference>
<evidence type="ECO:0000256" key="4">
    <source>
        <dbReference type="ARBA" id="ARBA00022643"/>
    </source>
</evidence>
<keyword evidence="5 10" id="KW-0812">Transmembrane</keyword>
<comment type="caution">
    <text evidence="11">The sequence shown here is derived from an EMBL/GenBank/DDBJ whole genome shotgun (WGS) entry which is preliminary data.</text>
</comment>
<feature type="transmembrane region" description="Helical" evidence="10">
    <location>
        <begin position="211"/>
        <end position="230"/>
    </location>
</feature>
<dbReference type="GO" id="GO:0022900">
    <property type="term" value="P:electron transport chain"/>
    <property type="evidence" value="ECO:0007669"/>
    <property type="project" value="InterPro"/>
</dbReference>
<feature type="transmembrane region" description="Helical" evidence="10">
    <location>
        <begin position="47"/>
        <end position="65"/>
    </location>
</feature>
<keyword evidence="1" id="KW-0813">Transport</keyword>
<keyword evidence="2" id="KW-0597">Phosphoprotein</keyword>
<evidence type="ECO:0000313" key="11">
    <source>
        <dbReference type="EMBL" id="MBC8433772.1"/>
    </source>
</evidence>
<reference evidence="11 12" key="1">
    <citation type="submission" date="2020-08" db="EMBL/GenBank/DDBJ databases">
        <title>Bridging the membrane lipid divide: bacteria of the FCB group superphylum have the potential to synthesize archaeal ether lipids.</title>
        <authorList>
            <person name="Villanueva L."/>
            <person name="Von Meijenfeldt F.A.B."/>
            <person name="Westbye A.B."/>
            <person name="Yadav S."/>
            <person name="Hopmans E.C."/>
            <person name="Dutilh B.E."/>
            <person name="Sinninghe Damste J.S."/>
        </authorList>
    </citation>
    <scope>NUCLEOTIDE SEQUENCE [LARGE SCALE GENOMIC DNA]</scope>
    <source>
        <strain evidence="11">NIOZ-UU17</strain>
    </source>
</reference>
<gene>
    <name evidence="11" type="ORF">H8D96_17825</name>
</gene>
<evidence type="ECO:0000256" key="3">
    <source>
        <dbReference type="ARBA" id="ARBA00022630"/>
    </source>
</evidence>
<evidence type="ECO:0000256" key="2">
    <source>
        <dbReference type="ARBA" id="ARBA00022553"/>
    </source>
</evidence>
<evidence type="ECO:0000256" key="8">
    <source>
        <dbReference type="ARBA" id="ARBA00022989"/>
    </source>
</evidence>
<evidence type="ECO:0000256" key="7">
    <source>
        <dbReference type="ARBA" id="ARBA00022982"/>
    </source>
</evidence>
<organism evidence="11 12">
    <name type="scientific">Candidatus Desulfatibia vada</name>
    <dbReference type="NCBI Taxonomy" id="2841696"/>
    <lineage>
        <taxon>Bacteria</taxon>
        <taxon>Pseudomonadati</taxon>
        <taxon>Thermodesulfobacteriota</taxon>
        <taxon>Desulfobacteria</taxon>
        <taxon>Desulfobacterales</taxon>
        <taxon>Desulfobacterales incertae sedis</taxon>
        <taxon>Candidatus Desulfatibia</taxon>
    </lineage>
</organism>
<dbReference type="Pfam" id="PF03116">
    <property type="entry name" value="NQR2_RnfD_RnfE"/>
    <property type="match status" value="1"/>
</dbReference>
<feature type="transmembrane region" description="Helical" evidence="10">
    <location>
        <begin position="72"/>
        <end position="91"/>
    </location>
</feature>
<sequence length="319" mass="34185">MLNHNKLIVSHAPFWHNGSSISTRSYHTMIAALPAVLMGIFQYGPRALGVVSLSISFAIIWELAINKITRRTVSIGDGNAALIGLLFAMLLPATSPWWLVATGTFVAVVIGKHIYGGIGGNPFNPVLIGFAILIAAWRDFFDFNEVLVNYDLGFAMVYPLAAAKHLGTAGIESFSTAGLLLGQQTGGIGSTFGLGLILGGMYLIARGFIRWEISLSFLAGVFVTALLFHINNSELYAGPFFHLFTGYTLIGAFFLAPEDSSSPVNFIPMLIYGVGAGIMTVLIRNIGSFVDGVPFAILLMNLINPLCDKIRPKALGKVG</sequence>
<keyword evidence="6" id="KW-1278">Translocase</keyword>
<evidence type="ECO:0000256" key="6">
    <source>
        <dbReference type="ARBA" id="ARBA00022967"/>
    </source>
</evidence>
<keyword evidence="3" id="KW-0285">Flavoprotein</keyword>
<name>A0A8J6P5D0_9BACT</name>
<feature type="transmembrane region" description="Helical" evidence="10">
    <location>
        <begin position="186"/>
        <end position="204"/>
    </location>
</feature>
<feature type="transmembrane region" description="Helical" evidence="10">
    <location>
        <begin position="122"/>
        <end position="141"/>
    </location>
</feature>
<accession>A0A8J6P5D0</accession>
<dbReference type="Proteomes" id="UP000605201">
    <property type="component" value="Unassembled WGS sequence"/>
</dbReference>
<dbReference type="NCBIfam" id="TIGR01946">
    <property type="entry name" value="rnfD"/>
    <property type="match status" value="1"/>
</dbReference>
<feature type="transmembrane region" description="Helical" evidence="10">
    <location>
        <begin position="236"/>
        <end position="256"/>
    </location>
</feature>
<keyword evidence="7" id="KW-0249">Electron transport</keyword>
<dbReference type="GO" id="GO:0055085">
    <property type="term" value="P:transmembrane transport"/>
    <property type="evidence" value="ECO:0007669"/>
    <property type="project" value="InterPro"/>
</dbReference>
<evidence type="ECO:0000256" key="10">
    <source>
        <dbReference type="SAM" id="Phobius"/>
    </source>
</evidence>
<dbReference type="InterPro" id="IPR004338">
    <property type="entry name" value="NqrB/RnfD"/>
</dbReference>
<evidence type="ECO:0000256" key="1">
    <source>
        <dbReference type="ARBA" id="ARBA00022448"/>
    </source>
</evidence>
<protein>
    <submittedName>
        <fullName evidence="11">RnfABCDGE type electron transport complex subunit D</fullName>
    </submittedName>
</protein>
<dbReference type="InterPro" id="IPR011303">
    <property type="entry name" value="RnfD_bac"/>
</dbReference>
<keyword evidence="9 10" id="KW-0472">Membrane</keyword>